<accession>V6LQK8</accession>
<reference evidence="3" key="2">
    <citation type="submission" date="2020-12" db="EMBL/GenBank/DDBJ databases">
        <title>New Spironucleus salmonicida genome in near-complete chromosomes.</title>
        <authorList>
            <person name="Xu F."/>
            <person name="Kurt Z."/>
            <person name="Jimenez-Gonzalez A."/>
            <person name="Astvaldsson A."/>
            <person name="Andersson J.O."/>
            <person name="Svard S.G."/>
        </authorList>
    </citation>
    <scope>NUCLEOTIDE SEQUENCE</scope>
    <source>
        <strain evidence="3">ATCC 50377</strain>
    </source>
</reference>
<protein>
    <submittedName>
        <fullName evidence="2">Uncharacterized protein</fullName>
    </submittedName>
</protein>
<keyword evidence="1" id="KW-0175">Coiled coil</keyword>
<feature type="coiled-coil region" evidence="1">
    <location>
        <begin position="562"/>
        <end position="589"/>
    </location>
</feature>
<feature type="coiled-coil region" evidence="1">
    <location>
        <begin position="144"/>
        <end position="270"/>
    </location>
</feature>
<dbReference type="EMBL" id="KI546073">
    <property type="protein sequence ID" value="EST46533.1"/>
    <property type="molecule type" value="Genomic_DNA"/>
</dbReference>
<sequence>MPITHYNPQSAKKPVSPRTQIALARLGMTVQDTQVQSYEELFAKYRDHETVLKTQELQSQLTQNYLNQLSQEYENITQQGISQEEFIYANKPQALENLVITNLTISQLDQRNKEYEINTKLNEAKRVQILHVFHQRQDQKLSYLNEKQQDVEKRRLELIRQQEEERQEKILIQKEKQQQIQTQIANTESQIEKQKQIIIDSLLLKNEKMTQEKLRKKQEMIEKTKLKWQEQQNMIVEAEKQQKLEESRKAQSYQNKIQQEKLLAKQREQQIILTRQQKLSAQKYKDAEQAEKLQKLSYHRENAQKQLEISLQEKQEKALQISNKLKLERTTSLLEKQDLLNLKITQTTNSKQLIFEEKLKKKQQKLAQTERVFEQIERGRRESQSMIIGNQAEHDLELMQKFQNAEMEKRKREFQRQLGSIKVQEKQEEILRLGMQKQELSCQHVQNSVRFASLDESDKLRISQLQVQEVGKEWKEQLEKDKKIKKFPRVEYGHTQTQRVVPIQRPMSGTSSQRGTYQEKLEWKSKIESLTEKHISIMEKRVLEQQKREIQMQKELCGILTVTEKTKILQSHKKERDQMRNEMQQMRKEQLAEIKHMYFVLEKRFQGV</sequence>
<feature type="coiled-coil region" evidence="1">
    <location>
        <begin position="404"/>
        <end position="443"/>
    </location>
</feature>
<dbReference type="VEuPathDB" id="GiardiaDB:SS50377_27691"/>
<gene>
    <name evidence="2" type="ORF">SS50377_13338</name>
    <name evidence="3" type="ORF">SS50377_27691</name>
</gene>
<organism evidence="2">
    <name type="scientific">Spironucleus salmonicida</name>
    <dbReference type="NCBI Taxonomy" id="348837"/>
    <lineage>
        <taxon>Eukaryota</taxon>
        <taxon>Metamonada</taxon>
        <taxon>Diplomonadida</taxon>
        <taxon>Hexamitidae</taxon>
        <taxon>Hexamitinae</taxon>
        <taxon>Spironucleus</taxon>
    </lineage>
</organism>
<dbReference type="Proteomes" id="UP000018208">
    <property type="component" value="Unassembled WGS sequence"/>
</dbReference>
<dbReference type="AlphaFoldDB" id="V6LQK8"/>
<name>V6LQK8_9EUKA</name>
<keyword evidence="4" id="KW-1185">Reference proteome</keyword>
<evidence type="ECO:0000313" key="3">
    <source>
        <dbReference type="EMBL" id="KAH0571390.1"/>
    </source>
</evidence>
<proteinExistence type="predicted"/>
<evidence type="ECO:0000313" key="2">
    <source>
        <dbReference type="EMBL" id="EST46533.1"/>
    </source>
</evidence>
<dbReference type="EMBL" id="AUWU02000007">
    <property type="protein sequence ID" value="KAH0571390.1"/>
    <property type="molecule type" value="Genomic_DNA"/>
</dbReference>
<evidence type="ECO:0000313" key="4">
    <source>
        <dbReference type="Proteomes" id="UP000018208"/>
    </source>
</evidence>
<evidence type="ECO:0000256" key="1">
    <source>
        <dbReference type="SAM" id="Coils"/>
    </source>
</evidence>
<reference evidence="2 3" key="1">
    <citation type="journal article" date="2014" name="PLoS Genet.">
        <title>The Genome of Spironucleus salmonicida Highlights a Fish Pathogen Adapted to Fluctuating Environments.</title>
        <authorList>
            <person name="Xu F."/>
            <person name="Jerlstrom-Hultqvist J."/>
            <person name="Einarsson E."/>
            <person name="Astvaldsson A."/>
            <person name="Svard S.G."/>
            <person name="Andersson J.O."/>
        </authorList>
    </citation>
    <scope>NUCLEOTIDE SEQUENCE</scope>
    <source>
        <strain evidence="3">ATCC 50377</strain>
    </source>
</reference>